<comment type="subcellular location">
    <subcellularLocation>
        <location evidence="1">Endomembrane system</location>
        <topology evidence="1">Multi-pass membrane protein</topology>
    </subcellularLocation>
</comment>
<evidence type="ECO:0000256" key="5">
    <source>
        <dbReference type="SAM" id="MobiDB-lite"/>
    </source>
</evidence>
<keyword evidence="2 6" id="KW-0812">Transmembrane</keyword>
<dbReference type="RefSeq" id="XP_003012367.1">
    <property type="nucleotide sequence ID" value="XM_003012321.1"/>
</dbReference>
<keyword evidence="3 6" id="KW-1133">Transmembrane helix</keyword>
<dbReference type="OMA" id="WEVAVWD"/>
<dbReference type="GO" id="GO:0012505">
    <property type="term" value="C:endomembrane system"/>
    <property type="evidence" value="ECO:0007669"/>
    <property type="project" value="UniProtKB-SubCell"/>
</dbReference>
<feature type="transmembrane region" description="Helical" evidence="6">
    <location>
        <begin position="232"/>
        <end position="251"/>
    </location>
</feature>
<dbReference type="KEGG" id="abe:ARB_01326"/>
<dbReference type="PANTHER" id="PTHR28293">
    <property type="entry name" value="NUCLEAR RIM PROTEIN 1"/>
    <property type="match status" value="1"/>
</dbReference>
<comment type="caution">
    <text evidence="7">The sequence shown here is derived from an EMBL/GenBank/DDBJ whole genome shotgun (WGS) entry which is preliminary data.</text>
</comment>
<feature type="transmembrane region" description="Helical" evidence="6">
    <location>
        <begin position="108"/>
        <end position="129"/>
    </location>
</feature>
<sequence>MPPLIRRRPLLERIKAYLNPLDFLLWLSEELDSSDWEQWEKEWALPVGIALNVLFLVARANSQKSSRAHDDVFGDEGGVSYVAWLVCGILDQNGSFLAYYMLTDISVLQASFIVHALALLSISNALYAFCRTRPYRLFEVPIENVPSTPSAKRVQVNSSPMASTPLRFISDVLSASSAEKRAHPDAHRDVWQLSVWDPHPISIRLFCLFSPGHILVYWLFLPTLSSDTRPSVTIVTTIFLALLLTAQMSALSASYSQQAKDSALVHKEVLNEYDTKFVHPRTDPDVRDVATQFSQADHFIPHKDEKYNVVETYAPSTTQHTFKTRPNPNYIHHVDPDYRVKNLPQVTPRTSLSTPQVTSTGSIQRTTDIQTPSYPVDTFTPINKKSGAIRQPQFRPPSGTGDGGSLGVYSHAQSPLRKSATPYLDRRQSSAYRDPDSAHSPRKTPSSPLKRSSVAGDMSSILSSSRRARLADGLSPRRESGRF</sequence>
<feature type="compositionally biased region" description="Polar residues" evidence="5">
    <location>
        <begin position="345"/>
        <end position="373"/>
    </location>
</feature>
<evidence type="ECO:0008006" key="9">
    <source>
        <dbReference type="Google" id="ProtNLM"/>
    </source>
</evidence>
<accession>D4AYQ7</accession>
<protein>
    <recommendedName>
        <fullName evidence="9">Nuclear rim protein 1</fullName>
    </recommendedName>
</protein>
<evidence type="ECO:0000313" key="7">
    <source>
        <dbReference type="EMBL" id="EFE31727.1"/>
    </source>
</evidence>
<evidence type="ECO:0000256" key="1">
    <source>
        <dbReference type="ARBA" id="ARBA00004127"/>
    </source>
</evidence>
<evidence type="ECO:0000256" key="3">
    <source>
        <dbReference type="ARBA" id="ARBA00022989"/>
    </source>
</evidence>
<evidence type="ECO:0000256" key="2">
    <source>
        <dbReference type="ARBA" id="ARBA00022692"/>
    </source>
</evidence>
<keyword evidence="4 6" id="KW-0472">Membrane</keyword>
<keyword evidence="8" id="KW-1185">Reference proteome</keyword>
<dbReference type="Pfam" id="PF10332">
    <property type="entry name" value="DUF2418"/>
    <property type="match status" value="1"/>
</dbReference>
<dbReference type="Proteomes" id="UP000008866">
    <property type="component" value="Unassembled WGS sequence"/>
</dbReference>
<reference evidence="8" key="1">
    <citation type="journal article" date="2011" name="Genome Biol.">
        <title>Comparative and functional genomics provide insights into the pathogenicity of dermatophytic fungi.</title>
        <authorList>
            <person name="Burmester A."/>
            <person name="Shelest E."/>
            <person name="Gloeckner G."/>
            <person name="Heddergott C."/>
            <person name="Schindler S."/>
            <person name="Staib P."/>
            <person name="Heidel A."/>
            <person name="Felder M."/>
            <person name="Petzold A."/>
            <person name="Szafranski K."/>
            <person name="Feuermann M."/>
            <person name="Pedruzzi I."/>
            <person name="Priebe S."/>
            <person name="Groth M."/>
            <person name="Winkler R."/>
            <person name="Li W."/>
            <person name="Kniemeyer O."/>
            <person name="Schroeckh V."/>
            <person name="Hertweck C."/>
            <person name="Hube B."/>
            <person name="White T.C."/>
            <person name="Platzer M."/>
            <person name="Guthke R."/>
            <person name="Heitman J."/>
            <person name="Woestemeyer J."/>
            <person name="Zipfel P.F."/>
            <person name="Monod M."/>
            <person name="Brakhage A.A."/>
        </authorList>
    </citation>
    <scope>NUCLEOTIDE SEQUENCE [LARGE SCALE GENOMIC DNA]</scope>
    <source>
        <strain evidence="8">ATCC MYA-4681 / CBS 112371</strain>
    </source>
</reference>
<name>D4AYQ7_ARTBC</name>
<dbReference type="GeneID" id="9520016"/>
<dbReference type="eggNOG" id="ENOG502QV5S">
    <property type="taxonomic scope" value="Eukaryota"/>
</dbReference>
<dbReference type="GO" id="GO:0043007">
    <property type="term" value="P:maintenance of rDNA"/>
    <property type="evidence" value="ECO:0007669"/>
    <property type="project" value="TreeGrafter"/>
</dbReference>
<feature type="region of interest" description="Disordered" evidence="5">
    <location>
        <begin position="345"/>
        <end position="483"/>
    </location>
</feature>
<dbReference type="EMBL" id="ABSU01000019">
    <property type="protein sequence ID" value="EFE31727.1"/>
    <property type="molecule type" value="Genomic_DNA"/>
</dbReference>
<evidence type="ECO:0000313" key="8">
    <source>
        <dbReference type="Proteomes" id="UP000008866"/>
    </source>
</evidence>
<proteinExistence type="predicted"/>
<organism evidence="7 8">
    <name type="scientific">Arthroderma benhamiae (strain ATCC MYA-4681 / CBS 112371)</name>
    <name type="common">Trichophyton mentagrophytes</name>
    <dbReference type="NCBI Taxonomy" id="663331"/>
    <lineage>
        <taxon>Eukaryota</taxon>
        <taxon>Fungi</taxon>
        <taxon>Dikarya</taxon>
        <taxon>Ascomycota</taxon>
        <taxon>Pezizomycotina</taxon>
        <taxon>Eurotiomycetes</taxon>
        <taxon>Eurotiomycetidae</taxon>
        <taxon>Onygenales</taxon>
        <taxon>Arthrodermataceae</taxon>
        <taxon>Trichophyton</taxon>
    </lineage>
</organism>
<dbReference type="HOGENOM" id="CLU_044030_1_0_1"/>
<feature type="compositionally biased region" description="Basic and acidic residues" evidence="5">
    <location>
        <begin position="424"/>
        <end position="439"/>
    </location>
</feature>
<dbReference type="STRING" id="663331.D4AYQ7"/>
<dbReference type="InterPro" id="IPR018819">
    <property type="entry name" value="Nur1/Mug154"/>
</dbReference>
<dbReference type="AlphaFoldDB" id="D4AYQ7"/>
<evidence type="ECO:0000256" key="6">
    <source>
        <dbReference type="SAM" id="Phobius"/>
    </source>
</evidence>
<feature type="transmembrane region" description="Helical" evidence="6">
    <location>
        <begin position="201"/>
        <end position="220"/>
    </location>
</feature>
<gene>
    <name evidence="7" type="ORF">ARB_01326</name>
</gene>
<dbReference type="GO" id="GO:0007096">
    <property type="term" value="P:regulation of exit from mitosis"/>
    <property type="evidence" value="ECO:0007669"/>
    <property type="project" value="TreeGrafter"/>
</dbReference>
<dbReference type="PANTHER" id="PTHR28293:SF1">
    <property type="entry name" value="NUCLEAR RIM PROTEIN 1"/>
    <property type="match status" value="1"/>
</dbReference>
<evidence type="ECO:0000256" key="4">
    <source>
        <dbReference type="ARBA" id="ARBA00023136"/>
    </source>
</evidence>